<feature type="compositionally biased region" description="Low complexity" evidence="1">
    <location>
        <begin position="18"/>
        <end position="34"/>
    </location>
</feature>
<dbReference type="AlphaFoldDB" id="A0A9K3CQ95"/>
<gene>
    <name evidence="2" type="ORF">KIPB_001612</name>
</gene>
<evidence type="ECO:0000313" key="3">
    <source>
        <dbReference type="Proteomes" id="UP000265618"/>
    </source>
</evidence>
<feature type="region of interest" description="Disordered" evidence="1">
    <location>
        <begin position="1"/>
        <end position="55"/>
    </location>
</feature>
<comment type="caution">
    <text evidence="2">The sequence shown here is derived from an EMBL/GenBank/DDBJ whole genome shotgun (WGS) entry which is preliminary data.</text>
</comment>
<keyword evidence="3" id="KW-1185">Reference proteome</keyword>
<name>A0A9K3CQ95_9EUKA</name>
<feature type="region of interest" description="Disordered" evidence="1">
    <location>
        <begin position="263"/>
        <end position="318"/>
    </location>
</feature>
<reference evidence="2 3" key="1">
    <citation type="journal article" date="2018" name="PLoS ONE">
        <title>The draft genome of Kipferlia bialata reveals reductive genome evolution in fornicate parasites.</title>
        <authorList>
            <person name="Tanifuji G."/>
            <person name="Takabayashi S."/>
            <person name="Kume K."/>
            <person name="Takagi M."/>
            <person name="Nakayama T."/>
            <person name="Kamikawa R."/>
            <person name="Inagaki Y."/>
            <person name="Hashimoto T."/>
        </authorList>
    </citation>
    <scope>NUCLEOTIDE SEQUENCE [LARGE SCALE GENOMIC DNA]</scope>
    <source>
        <strain evidence="2">NY0173</strain>
    </source>
</reference>
<evidence type="ECO:0000313" key="2">
    <source>
        <dbReference type="EMBL" id="GIQ80762.1"/>
    </source>
</evidence>
<accession>A0A9K3CQ95</accession>
<feature type="compositionally biased region" description="Basic and acidic residues" evidence="1">
    <location>
        <begin position="102"/>
        <end position="127"/>
    </location>
</feature>
<feature type="compositionally biased region" description="Basic residues" evidence="1">
    <location>
        <begin position="272"/>
        <end position="285"/>
    </location>
</feature>
<dbReference type="Proteomes" id="UP000265618">
    <property type="component" value="Unassembled WGS sequence"/>
</dbReference>
<sequence length="366" mass="40330">MGGQNMGYASSASAWDTAAPEMDPAAAADAALAEADMERQAQEPEEADGPVQLNQATLDQYLASLAEVEEFLTTDPHNEDVISLRIQLKSDIESIRSALAQKARDDQKAQTDADRAKREAEEAERERQRKYKKGDIVTALLPQEGVRLTAEVRAQTDEGVDVTFLGFEATGLLPLANISTYTRPQLNEGDVCLAAHPELGGKYRKATVQTADITSLTVLFNDDAEADGDEEVSYHRLPIHHVCEVTPEAEKLAASMFPIELGPSTGGMTTTRKPKGRNKANRAQRKASLMGANAKAKESDGSKMRPSFKQRREKERKDMAMRVANWQSFRTETVAKRTRVKPAAAEGIAYTRAQPIQRLQRYKNVK</sequence>
<dbReference type="EMBL" id="BDIP01000236">
    <property type="protein sequence ID" value="GIQ80762.1"/>
    <property type="molecule type" value="Genomic_DNA"/>
</dbReference>
<organism evidence="2 3">
    <name type="scientific">Kipferlia bialata</name>
    <dbReference type="NCBI Taxonomy" id="797122"/>
    <lineage>
        <taxon>Eukaryota</taxon>
        <taxon>Metamonada</taxon>
        <taxon>Carpediemonas-like organisms</taxon>
        <taxon>Kipferlia</taxon>
    </lineage>
</organism>
<feature type="region of interest" description="Disordered" evidence="1">
    <location>
        <begin position="100"/>
        <end position="129"/>
    </location>
</feature>
<protein>
    <submittedName>
        <fullName evidence="2">Uncharacterized protein</fullName>
    </submittedName>
</protein>
<evidence type="ECO:0000256" key="1">
    <source>
        <dbReference type="SAM" id="MobiDB-lite"/>
    </source>
</evidence>
<proteinExistence type="predicted"/>